<dbReference type="CDD" id="cd09272">
    <property type="entry name" value="RNase_HI_RT_Ty1"/>
    <property type="match status" value="1"/>
</dbReference>
<dbReference type="PANTHER" id="PTHR11439:SF483">
    <property type="entry name" value="PEPTIDE SYNTHASE GLIP-LIKE, PUTATIVE (AFU_ORTHOLOGUE AFUA_3G12920)-RELATED"/>
    <property type="match status" value="1"/>
</dbReference>
<gene>
    <name evidence="2" type="ORF">O181_046282</name>
</gene>
<feature type="domain" description="Reverse transcriptase Ty1/copia-type" evidence="1">
    <location>
        <begin position="42"/>
        <end position="247"/>
    </location>
</feature>
<name>A0A9Q3DVI6_9BASI</name>
<dbReference type="PANTHER" id="PTHR11439">
    <property type="entry name" value="GAG-POL-RELATED RETROTRANSPOSON"/>
    <property type="match status" value="1"/>
</dbReference>
<sequence length="494" mass="56157">MMSGHKTLWTQAITEEIKSMQTEDVFIPVDLNDALKEVPHKSILGTKWVLTKKPERFKARLVARGFFPIHGINYDKTFAPTPTFNFLHLLFSTSCLNNWSVRAFDVKVAFLHNLIDKPVYVWPPMGIDVPKLKVLKLNKALYGTKQASRCWWMHIKSILQTIGFESTGKDRSTYTLNQGNDQAILWVQIDNGVLTASSPSLLNQILNQLNSSLKIKWDNNINGLVGISITETDNGFKFSQPDLINKLTNLNPSKIIVKTPLPMNCQLVSNSSLSTMDKPYLKRIMILLYIAQASCPDIAYAVNYLARFSLCTDQSHWTALEHLIAYLCGMKDMRILIHKNNKFLNFECFVDANWGGEGNRSTHGYIIMHGVNPIAWQSKQQTMIASSTAQAEYMALSFAAKETLWIYHLLFTILKTPIPTLFLDNKTAIGISTESMNRKQTQHLIQDFNIINEYIAVGRLQLQWILTNEQLGDIMTKPLGRIKHTEFVKKVNAC</sequence>
<protein>
    <recommendedName>
        <fullName evidence="1">Reverse transcriptase Ty1/copia-type domain-containing protein</fullName>
    </recommendedName>
</protein>
<evidence type="ECO:0000313" key="3">
    <source>
        <dbReference type="Proteomes" id="UP000765509"/>
    </source>
</evidence>
<keyword evidence="3" id="KW-1185">Reference proteome</keyword>
<reference evidence="2" key="1">
    <citation type="submission" date="2021-03" db="EMBL/GenBank/DDBJ databases">
        <title>Draft genome sequence of rust myrtle Austropuccinia psidii MF-1, a brazilian biotype.</title>
        <authorList>
            <person name="Quecine M.C."/>
            <person name="Pachon D.M.R."/>
            <person name="Bonatelli M.L."/>
            <person name="Correr F.H."/>
            <person name="Franceschini L.M."/>
            <person name="Leite T.F."/>
            <person name="Margarido G.R.A."/>
            <person name="Almeida C.A."/>
            <person name="Ferrarezi J.A."/>
            <person name="Labate C.A."/>
        </authorList>
    </citation>
    <scope>NUCLEOTIDE SEQUENCE</scope>
    <source>
        <strain evidence="2">MF-1</strain>
    </source>
</reference>
<dbReference type="AlphaFoldDB" id="A0A9Q3DVI6"/>
<dbReference type="InterPro" id="IPR013103">
    <property type="entry name" value="RVT_2"/>
</dbReference>
<evidence type="ECO:0000313" key="2">
    <source>
        <dbReference type="EMBL" id="MBW0506567.1"/>
    </source>
</evidence>
<dbReference type="EMBL" id="AVOT02019171">
    <property type="protein sequence ID" value="MBW0506567.1"/>
    <property type="molecule type" value="Genomic_DNA"/>
</dbReference>
<organism evidence="2 3">
    <name type="scientific">Austropuccinia psidii MF-1</name>
    <dbReference type="NCBI Taxonomy" id="1389203"/>
    <lineage>
        <taxon>Eukaryota</taxon>
        <taxon>Fungi</taxon>
        <taxon>Dikarya</taxon>
        <taxon>Basidiomycota</taxon>
        <taxon>Pucciniomycotina</taxon>
        <taxon>Pucciniomycetes</taxon>
        <taxon>Pucciniales</taxon>
        <taxon>Sphaerophragmiaceae</taxon>
        <taxon>Austropuccinia</taxon>
    </lineage>
</organism>
<comment type="caution">
    <text evidence="2">The sequence shown here is derived from an EMBL/GenBank/DDBJ whole genome shotgun (WGS) entry which is preliminary data.</text>
</comment>
<dbReference type="Proteomes" id="UP000765509">
    <property type="component" value="Unassembled WGS sequence"/>
</dbReference>
<dbReference type="Pfam" id="PF07727">
    <property type="entry name" value="RVT_2"/>
    <property type="match status" value="1"/>
</dbReference>
<evidence type="ECO:0000259" key="1">
    <source>
        <dbReference type="Pfam" id="PF07727"/>
    </source>
</evidence>
<accession>A0A9Q3DVI6</accession>
<proteinExistence type="predicted"/>